<name>A0A1I7YHA8_9BILA</name>
<organism evidence="3 4">
    <name type="scientific">Steinernema glaseri</name>
    <dbReference type="NCBI Taxonomy" id="37863"/>
    <lineage>
        <taxon>Eukaryota</taxon>
        <taxon>Metazoa</taxon>
        <taxon>Ecdysozoa</taxon>
        <taxon>Nematoda</taxon>
        <taxon>Chromadorea</taxon>
        <taxon>Rhabditida</taxon>
        <taxon>Tylenchina</taxon>
        <taxon>Panagrolaimomorpha</taxon>
        <taxon>Strongyloidoidea</taxon>
        <taxon>Steinernematidae</taxon>
        <taxon>Steinernema</taxon>
    </lineage>
</organism>
<feature type="transmembrane region" description="Helical" evidence="2">
    <location>
        <begin position="22"/>
        <end position="41"/>
    </location>
</feature>
<evidence type="ECO:0000256" key="2">
    <source>
        <dbReference type="SAM" id="Phobius"/>
    </source>
</evidence>
<dbReference type="WBParaSite" id="L893_g16366.t1">
    <property type="protein sequence ID" value="L893_g16366.t1"/>
    <property type="gene ID" value="L893_g16366"/>
</dbReference>
<proteinExistence type="predicted"/>
<accession>A0A1I7YHA8</accession>
<keyword evidence="2" id="KW-0812">Transmembrane</keyword>
<dbReference type="AlphaFoldDB" id="A0A1I7YHA8"/>
<feature type="region of interest" description="Disordered" evidence="1">
    <location>
        <begin position="106"/>
        <end position="137"/>
    </location>
</feature>
<reference evidence="4" key="1">
    <citation type="submission" date="2016-11" db="UniProtKB">
        <authorList>
            <consortium name="WormBaseParasite"/>
        </authorList>
    </citation>
    <scope>IDENTIFICATION</scope>
</reference>
<keyword evidence="2" id="KW-0472">Membrane</keyword>
<feature type="compositionally biased region" description="Basic and acidic residues" evidence="1">
    <location>
        <begin position="119"/>
        <end position="137"/>
    </location>
</feature>
<keyword evidence="2" id="KW-1133">Transmembrane helix</keyword>
<evidence type="ECO:0000256" key="1">
    <source>
        <dbReference type="SAM" id="MobiDB-lite"/>
    </source>
</evidence>
<keyword evidence="3" id="KW-1185">Reference proteome</keyword>
<sequence length="137" mass="14906">MNKVEKGTTARATGMDPRRTTVIMNLLMLLPFLAVVALRSVRSRTSMSTRPREVTKAKWVTEAMATFFEACFHATPHKGEDAVVQFHSYDQVGEVAVLLGRSGHDDVEAESGEAIGEDGGDKVDSGEDHGLVGKMQE</sequence>
<evidence type="ECO:0000313" key="3">
    <source>
        <dbReference type="Proteomes" id="UP000095287"/>
    </source>
</evidence>
<protein>
    <submittedName>
        <fullName evidence="4">Uncharacterized protein</fullName>
    </submittedName>
</protein>
<evidence type="ECO:0000313" key="4">
    <source>
        <dbReference type="WBParaSite" id="L893_g16366.t1"/>
    </source>
</evidence>
<dbReference type="Proteomes" id="UP000095287">
    <property type="component" value="Unplaced"/>
</dbReference>
<feature type="compositionally biased region" description="Acidic residues" evidence="1">
    <location>
        <begin position="107"/>
        <end position="118"/>
    </location>
</feature>